<name>A0ABQ5JD64_9ASTR</name>
<dbReference type="EMBL" id="BQNB010021791">
    <property type="protein sequence ID" value="GJU10101.1"/>
    <property type="molecule type" value="Genomic_DNA"/>
</dbReference>
<organism evidence="1 2">
    <name type="scientific">Tanacetum coccineum</name>
    <dbReference type="NCBI Taxonomy" id="301880"/>
    <lineage>
        <taxon>Eukaryota</taxon>
        <taxon>Viridiplantae</taxon>
        <taxon>Streptophyta</taxon>
        <taxon>Embryophyta</taxon>
        <taxon>Tracheophyta</taxon>
        <taxon>Spermatophyta</taxon>
        <taxon>Magnoliopsida</taxon>
        <taxon>eudicotyledons</taxon>
        <taxon>Gunneridae</taxon>
        <taxon>Pentapetalae</taxon>
        <taxon>asterids</taxon>
        <taxon>campanulids</taxon>
        <taxon>Asterales</taxon>
        <taxon>Asteraceae</taxon>
        <taxon>Asteroideae</taxon>
        <taxon>Anthemideae</taxon>
        <taxon>Anthemidinae</taxon>
        <taxon>Tanacetum</taxon>
    </lineage>
</organism>
<keyword evidence="2" id="KW-1185">Reference proteome</keyword>
<sequence>MAKLILNEARAEQNLAEPSIESNVKYELGEELLNELRSNSYSRRVEEDVVGHIAKILEILKLIEVAGMDPFQLRMMTFPLSLSGKAKKCKFYPLSCASNYDKMCEDDEEGIDPLEFITWRNSKFKDHKRVDEITKRALLHSWIEVGNNEGIMDEDVSSDDDKDHAISFMIAKPELKIGKEFLKILHDNSFNGMDGSDVTNHIAKVLEITEWIKIPNVDKNELRLHVFSKLLSGDVEKWWNNEGTSTTWKELCKKFLYKYYPLSHTYKSKIPDDLDQGTDYFEFIYWLASKFDNYWELEKNIKIGLWEFYVNGRNKGTINDPEPCKEYSDKTCSDLFFKPYLDAQDGKDIYEIIDRDYSLIPILAHHDINNPDELCQIEEFTVVRNHTAYPRIWDTAY</sequence>
<reference evidence="1" key="2">
    <citation type="submission" date="2022-01" db="EMBL/GenBank/DDBJ databases">
        <authorList>
            <person name="Yamashiro T."/>
            <person name="Shiraishi A."/>
            <person name="Satake H."/>
            <person name="Nakayama K."/>
        </authorList>
    </citation>
    <scope>NUCLEOTIDE SEQUENCE</scope>
</reference>
<comment type="caution">
    <text evidence="1">The sequence shown here is derived from an EMBL/GenBank/DDBJ whole genome shotgun (WGS) entry which is preliminary data.</text>
</comment>
<proteinExistence type="predicted"/>
<accession>A0ABQ5JD64</accession>
<protein>
    <submittedName>
        <fullName evidence="1">Uncharacterized protein</fullName>
    </submittedName>
</protein>
<evidence type="ECO:0000313" key="2">
    <source>
        <dbReference type="Proteomes" id="UP001151760"/>
    </source>
</evidence>
<evidence type="ECO:0000313" key="1">
    <source>
        <dbReference type="EMBL" id="GJU10101.1"/>
    </source>
</evidence>
<gene>
    <name evidence="1" type="ORF">Tco_1132497</name>
</gene>
<reference evidence="1" key="1">
    <citation type="journal article" date="2022" name="Int. J. Mol. Sci.">
        <title>Draft Genome of Tanacetum Coccineum: Genomic Comparison of Closely Related Tanacetum-Family Plants.</title>
        <authorList>
            <person name="Yamashiro T."/>
            <person name="Shiraishi A."/>
            <person name="Nakayama K."/>
            <person name="Satake H."/>
        </authorList>
    </citation>
    <scope>NUCLEOTIDE SEQUENCE</scope>
</reference>
<dbReference type="Proteomes" id="UP001151760">
    <property type="component" value="Unassembled WGS sequence"/>
</dbReference>